<evidence type="ECO:0000313" key="1">
    <source>
        <dbReference type="EMBL" id="XCP96850.1"/>
    </source>
</evidence>
<dbReference type="RefSeq" id="WP_366295390.1">
    <property type="nucleotide sequence ID" value="NZ_CP159992.1"/>
</dbReference>
<organism evidence="1">
    <name type="scientific">Paenibacillus sp. AN1007</name>
    <dbReference type="NCBI Taxonomy" id="3151385"/>
    <lineage>
        <taxon>Bacteria</taxon>
        <taxon>Bacillati</taxon>
        <taxon>Bacillota</taxon>
        <taxon>Bacilli</taxon>
        <taxon>Bacillales</taxon>
        <taxon>Paenibacillaceae</taxon>
        <taxon>Paenibacillus</taxon>
    </lineage>
</organism>
<gene>
    <name evidence="1" type="ORF">ABXS70_09160</name>
</gene>
<name>A0AAU8NK04_9BACL</name>
<sequence>MTKDEIINAAESGEFIVDPGYQCFAGLDGTEARRYLESKGFNVVRNFDTGRNEITITTCAFTFLPMATSIKSYRFV</sequence>
<dbReference type="EMBL" id="CP159992">
    <property type="protein sequence ID" value="XCP96850.1"/>
    <property type="molecule type" value="Genomic_DNA"/>
</dbReference>
<accession>A0AAU8NK04</accession>
<protein>
    <submittedName>
        <fullName evidence="1">Uncharacterized protein</fullName>
    </submittedName>
</protein>
<dbReference type="AlphaFoldDB" id="A0AAU8NK04"/>
<reference evidence="1" key="1">
    <citation type="submission" date="2024-05" db="EMBL/GenBank/DDBJ databases">
        <title>Draft genome assemblies of 36 bacteria isolated from hibernating arctic ground squirrels.</title>
        <authorList>
            <person name="McKee H."/>
            <person name="Mullen L."/>
            <person name="Drown D.M."/>
            <person name="Duddleston K.N."/>
        </authorList>
    </citation>
    <scope>NUCLEOTIDE SEQUENCE</scope>
    <source>
        <strain evidence="1">AN1007</strain>
    </source>
</reference>
<proteinExistence type="predicted"/>